<dbReference type="Gene3D" id="3.40.710.10">
    <property type="entry name" value="DD-peptidase/beta-lactamase superfamily"/>
    <property type="match status" value="1"/>
</dbReference>
<dbReference type="SUPFAM" id="SSF56601">
    <property type="entry name" value="beta-lactamase/transpeptidase-like"/>
    <property type="match status" value="1"/>
</dbReference>
<evidence type="ECO:0000313" key="2">
    <source>
        <dbReference type="EMBL" id="PQB05722.1"/>
    </source>
</evidence>
<protein>
    <recommendedName>
        <fullName evidence="1">Beta-lactamase-related domain-containing protein</fullName>
    </recommendedName>
</protein>
<dbReference type="OrthoDB" id="1522765at2"/>
<gene>
    <name evidence="2" type="ORF">BST85_13050</name>
</gene>
<accession>A0A2S7KSW9</accession>
<comment type="caution">
    <text evidence="2">The sequence shown here is derived from an EMBL/GenBank/DDBJ whole genome shotgun (WGS) entry which is preliminary data.</text>
</comment>
<dbReference type="PANTHER" id="PTHR46825">
    <property type="entry name" value="D-ALANYL-D-ALANINE-CARBOXYPEPTIDASE/ENDOPEPTIDASE AMPH"/>
    <property type="match status" value="1"/>
</dbReference>
<dbReference type="AlphaFoldDB" id="A0A2S7KSW9"/>
<evidence type="ECO:0000313" key="3">
    <source>
        <dbReference type="Proteomes" id="UP000239800"/>
    </source>
</evidence>
<proteinExistence type="predicted"/>
<dbReference type="EMBL" id="MQUB01000001">
    <property type="protein sequence ID" value="PQB05722.1"/>
    <property type="molecule type" value="Genomic_DNA"/>
</dbReference>
<evidence type="ECO:0000259" key="1">
    <source>
        <dbReference type="Pfam" id="PF00144"/>
    </source>
</evidence>
<feature type="domain" description="Beta-lactamase-related" evidence="1">
    <location>
        <begin position="30"/>
        <end position="338"/>
    </location>
</feature>
<name>A0A2S7KSW9_9FLAO</name>
<dbReference type="InterPro" id="IPR050491">
    <property type="entry name" value="AmpC-like"/>
</dbReference>
<dbReference type="PANTHER" id="PTHR46825:SF9">
    <property type="entry name" value="BETA-LACTAMASE-RELATED DOMAIN-CONTAINING PROTEIN"/>
    <property type="match status" value="1"/>
</dbReference>
<dbReference type="InterPro" id="IPR001466">
    <property type="entry name" value="Beta-lactam-related"/>
</dbReference>
<dbReference type="InterPro" id="IPR012338">
    <property type="entry name" value="Beta-lactam/transpept-like"/>
</dbReference>
<dbReference type="Pfam" id="PF00144">
    <property type="entry name" value="Beta-lactamase"/>
    <property type="match status" value="1"/>
</dbReference>
<reference evidence="2 3" key="1">
    <citation type="submission" date="2016-11" db="EMBL/GenBank/DDBJ databases">
        <title>Trade-off between light-utilization and light-protection in marine flavobacteria.</title>
        <authorList>
            <person name="Kumagai Y."/>
        </authorList>
    </citation>
    <scope>NUCLEOTIDE SEQUENCE [LARGE SCALE GENOMIC DNA]</scope>
    <source>
        <strain evidence="2 3">NBRC 107741</strain>
    </source>
</reference>
<organism evidence="2 3">
    <name type="scientific">Aureitalea marina</name>
    <dbReference type="NCBI Taxonomy" id="930804"/>
    <lineage>
        <taxon>Bacteria</taxon>
        <taxon>Pseudomonadati</taxon>
        <taxon>Bacteroidota</taxon>
        <taxon>Flavobacteriia</taxon>
        <taxon>Flavobacteriales</taxon>
        <taxon>Flavobacteriaceae</taxon>
        <taxon>Aureitalea</taxon>
    </lineage>
</organism>
<sequence>MQNFLLTLLLFLVANLFGQTEQKFDTDAIDQILNQYTDDESPGLGVGIVKDGQIVYEQYRGLANLEHKIKFDQDTRSNIASTAKQFTALMILDLSQQGKLSLEDDIRDYLPSLYPNVKEEIKIRHVMNHSSGIRDYVFILEMMNDAYWRQIGMDNDDVIELLAKQQELVFKPGSRYSYSNSGYTILAEIIEEVSGERFNDYSERFFKELGMNHTSFIRRYMGVIPNRADSYSDWGDGLWLSTPAVTKFNGDGFLFTTLPDQLIFEQAVQNAVKDNNTLLIESQKSIPNSEITTYGFGLELDGRLGRKAQYHSGSTFGYHSHTNRFPDENLSVFVVSNNGRIWSGTIADEISAVLLPETDEKSNYDELLSTNSNTTENVGQYISPDGFLIRIEEEEGKLLWRSANNSPYEIISEENNIYSVDYNSEIKIRFFADKLVRFYSSGKTLVYKRHIPKQASPADLQDLVGTYTSEELDMSLTFRLTEENQLKLKFSNRDREQDVSVLNRNELVASNFILKVKRDTSDRASDILVTLNYRAQNNRFAKTSPSQVSAQN</sequence>
<dbReference type="Proteomes" id="UP000239800">
    <property type="component" value="Unassembled WGS sequence"/>
</dbReference>
<keyword evidence="3" id="KW-1185">Reference proteome</keyword>
<dbReference type="RefSeq" id="WP_104813670.1">
    <property type="nucleotide sequence ID" value="NZ_MQUB01000001.1"/>
</dbReference>